<dbReference type="Pfam" id="PF08668">
    <property type="entry name" value="HDOD"/>
    <property type="match status" value="1"/>
</dbReference>
<proteinExistence type="predicted"/>
<dbReference type="InterPro" id="IPR013976">
    <property type="entry name" value="HDOD"/>
</dbReference>
<organism evidence="3 4">
    <name type="scientific">Nitrosomonas oligotropha</name>
    <dbReference type="NCBI Taxonomy" id="42354"/>
    <lineage>
        <taxon>Bacteria</taxon>
        <taxon>Pseudomonadati</taxon>
        <taxon>Pseudomonadota</taxon>
        <taxon>Betaproteobacteria</taxon>
        <taxon>Nitrosomonadales</taxon>
        <taxon>Nitrosomonadaceae</taxon>
        <taxon>Nitrosomonas</taxon>
    </lineage>
</organism>
<dbReference type="AlphaFoldDB" id="A0A2T5I4H1"/>
<dbReference type="Proteomes" id="UP000244128">
    <property type="component" value="Unassembled WGS sequence"/>
</dbReference>
<feature type="domain" description="HDOD" evidence="2">
    <location>
        <begin position="1"/>
        <end position="65"/>
    </location>
</feature>
<dbReference type="SUPFAM" id="SSF55781">
    <property type="entry name" value="GAF domain-like"/>
    <property type="match status" value="1"/>
</dbReference>
<evidence type="ECO:0000259" key="2">
    <source>
        <dbReference type="Pfam" id="PF08668"/>
    </source>
</evidence>
<dbReference type="InterPro" id="IPR029016">
    <property type="entry name" value="GAF-like_dom_sf"/>
</dbReference>
<evidence type="ECO:0000313" key="3">
    <source>
        <dbReference type="EMBL" id="PTQ78719.1"/>
    </source>
</evidence>
<dbReference type="EMBL" id="QAOI01000001">
    <property type="protein sequence ID" value="PTQ78719.1"/>
    <property type="molecule type" value="Genomic_DNA"/>
</dbReference>
<dbReference type="Gene3D" id="1.10.3210.10">
    <property type="entry name" value="Hypothetical protein af1432"/>
    <property type="match status" value="1"/>
</dbReference>
<name>A0A2T5I4H1_9PROT</name>
<evidence type="ECO:0000256" key="1">
    <source>
        <dbReference type="SAM" id="MobiDB-lite"/>
    </source>
</evidence>
<gene>
    <name evidence="3" type="ORF">C8R26_10134</name>
</gene>
<feature type="region of interest" description="Disordered" evidence="1">
    <location>
        <begin position="134"/>
        <end position="153"/>
    </location>
</feature>
<accession>A0A2T5I4H1</accession>
<reference evidence="3 4" key="1">
    <citation type="submission" date="2018-04" db="EMBL/GenBank/DDBJ databases">
        <title>Active sludge and wastewater microbial communities from Klosterneuburg, Austria.</title>
        <authorList>
            <person name="Wagner M."/>
        </authorList>
    </citation>
    <scope>NUCLEOTIDE SEQUENCE [LARGE SCALE GENOMIC DNA]</scope>
    <source>
        <strain evidence="3 4">Nm49</strain>
    </source>
</reference>
<dbReference type="SUPFAM" id="SSF109604">
    <property type="entry name" value="HD-domain/PDEase-like"/>
    <property type="match status" value="1"/>
</dbReference>
<sequence>MHHLGRLVLVFYFPDEWARIQQIAGGDEARENGAALKVFGMTIDEISHNIAKDWQLPEKISGSVTNLTANMNPELGSAGWLKTMANFSGKMATLLVNNISTQNLKNFIARYSGSFLLPSEMIWGSIEPIQNKKSQLAAHPELEQGNSESDRSRKRVSAGLLELSTALARGMDFKSALNIALETIHDSMRFNRVIVFFRDADQFKASLYCGNLKPETMAQLCFSKNYTADVFHLSLTQKADVFIQDVTLSRETTIPIWYRKTLPDASAFILLPLVFNNSTIGMIYADWQAGQTRMIRPREFSSLVMLRDYLMKALVKR</sequence>
<comment type="caution">
    <text evidence="3">The sequence shown here is derived from an EMBL/GenBank/DDBJ whole genome shotgun (WGS) entry which is preliminary data.</text>
</comment>
<dbReference type="Gene3D" id="3.30.450.40">
    <property type="match status" value="1"/>
</dbReference>
<evidence type="ECO:0000313" key="4">
    <source>
        <dbReference type="Proteomes" id="UP000244128"/>
    </source>
</evidence>
<protein>
    <submittedName>
        <fullName evidence="3">GAF domain-containing protein</fullName>
    </submittedName>
</protein>